<evidence type="ECO:0000256" key="2">
    <source>
        <dbReference type="ARBA" id="ARBA00006739"/>
    </source>
</evidence>
<dbReference type="PANTHER" id="PTHR43179:SF12">
    <property type="entry name" value="GALACTOFURANOSYLTRANSFERASE GLFT2"/>
    <property type="match status" value="1"/>
</dbReference>
<evidence type="ECO:0000256" key="3">
    <source>
        <dbReference type="ARBA" id="ARBA00022676"/>
    </source>
</evidence>
<feature type="domain" description="Glycosyltransferase 2-like" evidence="5">
    <location>
        <begin position="8"/>
        <end position="183"/>
    </location>
</feature>
<dbReference type="SUPFAM" id="SSF53448">
    <property type="entry name" value="Nucleotide-diphospho-sugar transferases"/>
    <property type="match status" value="1"/>
</dbReference>
<dbReference type="InterPro" id="IPR029044">
    <property type="entry name" value="Nucleotide-diphossugar_trans"/>
</dbReference>
<evidence type="ECO:0000259" key="5">
    <source>
        <dbReference type="Pfam" id="PF00535"/>
    </source>
</evidence>
<gene>
    <name evidence="6" type="ORF">GFD22_07085</name>
</gene>
<keyword evidence="4 6" id="KW-0808">Transferase</keyword>
<organism evidence="6 7">
    <name type="scientific">Bifidobacterium avesanii</name>
    <dbReference type="NCBI Taxonomy" id="1798157"/>
    <lineage>
        <taxon>Bacteria</taxon>
        <taxon>Bacillati</taxon>
        <taxon>Actinomycetota</taxon>
        <taxon>Actinomycetes</taxon>
        <taxon>Bifidobacteriales</taxon>
        <taxon>Bifidobacteriaceae</taxon>
        <taxon>Bifidobacterium</taxon>
    </lineage>
</organism>
<dbReference type="OrthoDB" id="9771846at2"/>
<dbReference type="PANTHER" id="PTHR43179">
    <property type="entry name" value="RHAMNOSYLTRANSFERASE WBBL"/>
    <property type="match status" value="1"/>
</dbReference>
<sequence length="297" mass="34360">MANGLICAVLVNFNGATDTEECVQSLLACSYPNLRILIVDNGSDHGKVHYGKAIPREQCEIIETGRNLGFAGANNVGIRRGLELDADYFLILNNDTVVEPNFIKPLLEVFRHNSSVGIVTGKIRYYDDRDYLWFGGSYYNDKLLECKIDGLGQPDNDKYSHSKEIPFATGCLWLIPRRVIETVGLMSEDYFLYYEDADYCERVKQAGLKIWYEPKSVIYHKESRSTKKGSPSYNYYNLRNYLIFLKKYHTLFERLVPECKRLIRSLKDALRGRSTWTNEIRAWQDFLTKKTGVARYY</sequence>
<dbReference type="AlphaFoldDB" id="A0A7K3TI46"/>
<dbReference type="Pfam" id="PF00535">
    <property type="entry name" value="Glycos_transf_2"/>
    <property type="match status" value="1"/>
</dbReference>
<accession>A0A7K3TI46</accession>
<name>A0A7K3TI46_9BIFI</name>
<dbReference type="RefSeq" id="WP_152351015.1">
    <property type="nucleotide sequence ID" value="NZ_WBSN01000020.1"/>
</dbReference>
<protein>
    <submittedName>
        <fullName evidence="6">Glycosyltransferase</fullName>
    </submittedName>
</protein>
<evidence type="ECO:0000313" key="7">
    <source>
        <dbReference type="Proteomes" id="UP000469763"/>
    </source>
</evidence>
<dbReference type="Gene3D" id="3.90.550.10">
    <property type="entry name" value="Spore Coat Polysaccharide Biosynthesis Protein SpsA, Chain A"/>
    <property type="match status" value="1"/>
</dbReference>
<dbReference type="GO" id="GO:0016757">
    <property type="term" value="F:glycosyltransferase activity"/>
    <property type="evidence" value="ECO:0007669"/>
    <property type="project" value="UniProtKB-KW"/>
</dbReference>
<evidence type="ECO:0000256" key="4">
    <source>
        <dbReference type="ARBA" id="ARBA00022679"/>
    </source>
</evidence>
<evidence type="ECO:0000256" key="1">
    <source>
        <dbReference type="ARBA" id="ARBA00004776"/>
    </source>
</evidence>
<dbReference type="Proteomes" id="UP000469763">
    <property type="component" value="Unassembled WGS sequence"/>
</dbReference>
<dbReference type="InterPro" id="IPR001173">
    <property type="entry name" value="Glyco_trans_2-like"/>
</dbReference>
<dbReference type="CDD" id="cd04186">
    <property type="entry name" value="GT_2_like_c"/>
    <property type="match status" value="1"/>
</dbReference>
<comment type="similarity">
    <text evidence="2">Belongs to the glycosyltransferase 2 family.</text>
</comment>
<proteinExistence type="inferred from homology"/>
<keyword evidence="7" id="KW-1185">Reference proteome</keyword>
<comment type="caution">
    <text evidence="6">The sequence shown here is derived from an EMBL/GenBank/DDBJ whole genome shotgun (WGS) entry which is preliminary data.</text>
</comment>
<comment type="pathway">
    <text evidence="1">Cell wall biogenesis; cell wall polysaccharide biosynthesis.</text>
</comment>
<dbReference type="EMBL" id="WHZY01000009">
    <property type="protein sequence ID" value="NEG78732.1"/>
    <property type="molecule type" value="Genomic_DNA"/>
</dbReference>
<reference evidence="6 7" key="1">
    <citation type="submission" date="2019-10" db="EMBL/GenBank/DDBJ databases">
        <title>Bifidobacterium from non-human primates.</title>
        <authorList>
            <person name="Modesto M."/>
        </authorList>
    </citation>
    <scope>NUCLEOTIDE SEQUENCE [LARGE SCALE GENOMIC DNA]</scope>
    <source>
        <strain evidence="6 7">TREC</strain>
    </source>
</reference>
<evidence type="ECO:0000313" key="6">
    <source>
        <dbReference type="EMBL" id="NEG78732.1"/>
    </source>
</evidence>
<keyword evidence="3" id="KW-0328">Glycosyltransferase</keyword>